<dbReference type="eggNOG" id="ENOG5031TN2">
    <property type="taxonomic scope" value="Bacteria"/>
</dbReference>
<gene>
    <name evidence="1" type="ORF">SAMN04489726_5965</name>
</gene>
<dbReference type="RefSeq" id="WP_052406999.1">
    <property type="nucleotide sequence ID" value="NZ_JOEF01000003.1"/>
</dbReference>
<evidence type="ECO:0000313" key="1">
    <source>
        <dbReference type="EMBL" id="SDN30468.1"/>
    </source>
</evidence>
<dbReference type="Proteomes" id="UP000183376">
    <property type="component" value="Chromosome I"/>
</dbReference>
<name>A0A1H0AA40_ALLAB</name>
<protein>
    <submittedName>
        <fullName evidence="1">Uncharacterized protein</fullName>
    </submittedName>
</protein>
<reference evidence="1 2" key="1">
    <citation type="submission" date="2016-10" db="EMBL/GenBank/DDBJ databases">
        <authorList>
            <person name="de Groot N.N."/>
        </authorList>
    </citation>
    <scope>NUCLEOTIDE SEQUENCE [LARGE SCALE GENOMIC DNA]</scope>
    <source>
        <strain evidence="1 2">DSM 44149</strain>
    </source>
</reference>
<dbReference type="EMBL" id="LT629701">
    <property type="protein sequence ID" value="SDN30468.1"/>
    <property type="molecule type" value="Genomic_DNA"/>
</dbReference>
<organism evidence="1 2">
    <name type="scientific">Allokutzneria albata</name>
    <name type="common">Kibdelosporangium albatum</name>
    <dbReference type="NCBI Taxonomy" id="211114"/>
    <lineage>
        <taxon>Bacteria</taxon>
        <taxon>Bacillati</taxon>
        <taxon>Actinomycetota</taxon>
        <taxon>Actinomycetes</taxon>
        <taxon>Pseudonocardiales</taxon>
        <taxon>Pseudonocardiaceae</taxon>
        <taxon>Allokutzneria</taxon>
    </lineage>
</organism>
<keyword evidence="2" id="KW-1185">Reference proteome</keyword>
<proteinExistence type="predicted"/>
<sequence>MSDKKTLVLHLSGVPTPLLFAISDETATELGGSLADLVRSGSTSAVRCADGSDVVVDFGKIVTAHIGALPTVGEVYGAPGRRMRGLA</sequence>
<dbReference type="AlphaFoldDB" id="A0A1H0AA40"/>
<evidence type="ECO:0000313" key="2">
    <source>
        <dbReference type="Proteomes" id="UP000183376"/>
    </source>
</evidence>
<dbReference type="OrthoDB" id="3697269at2"/>
<dbReference type="STRING" id="211114.SAMN04489726_5965"/>
<accession>A0A1H0AA40</accession>